<dbReference type="EMBL" id="SHKX01000001">
    <property type="protein sequence ID" value="RZU48243.1"/>
    <property type="molecule type" value="Genomic_DNA"/>
</dbReference>
<evidence type="ECO:0000256" key="1">
    <source>
        <dbReference type="ARBA" id="ARBA00001947"/>
    </source>
</evidence>
<dbReference type="InterPro" id="IPR003785">
    <property type="entry name" value="Creatininase/forma_Hydrolase"/>
</dbReference>
<dbReference type="AlphaFoldDB" id="A0A4Q7ZDS0"/>
<evidence type="ECO:0000256" key="4">
    <source>
        <dbReference type="ARBA" id="ARBA00022833"/>
    </source>
</evidence>
<dbReference type="Pfam" id="PF02633">
    <property type="entry name" value="Creatininase"/>
    <property type="match status" value="1"/>
</dbReference>
<keyword evidence="2" id="KW-0479">Metal-binding</keyword>
<dbReference type="GO" id="GO:0046872">
    <property type="term" value="F:metal ion binding"/>
    <property type="evidence" value="ECO:0007669"/>
    <property type="project" value="UniProtKB-KW"/>
</dbReference>
<evidence type="ECO:0000313" key="7">
    <source>
        <dbReference type="Proteomes" id="UP000292423"/>
    </source>
</evidence>
<organism evidence="6 7">
    <name type="scientific">Fluviicoccus keumensis</name>
    <dbReference type="NCBI Taxonomy" id="1435465"/>
    <lineage>
        <taxon>Bacteria</taxon>
        <taxon>Pseudomonadati</taxon>
        <taxon>Pseudomonadota</taxon>
        <taxon>Gammaproteobacteria</taxon>
        <taxon>Moraxellales</taxon>
        <taxon>Moraxellaceae</taxon>
        <taxon>Fluviicoccus</taxon>
    </lineage>
</organism>
<reference evidence="6 7" key="1">
    <citation type="submission" date="2019-02" db="EMBL/GenBank/DDBJ databases">
        <title>Genomic Encyclopedia of Type Strains, Phase IV (KMG-IV): sequencing the most valuable type-strain genomes for metagenomic binning, comparative biology and taxonomic classification.</title>
        <authorList>
            <person name="Goeker M."/>
        </authorList>
    </citation>
    <scope>NUCLEOTIDE SEQUENCE [LARGE SCALE GENOMIC DNA]</scope>
    <source>
        <strain evidence="6 7">DSM 105135</strain>
    </source>
</reference>
<evidence type="ECO:0000256" key="5">
    <source>
        <dbReference type="ARBA" id="ARBA00024029"/>
    </source>
</evidence>
<keyword evidence="3 6" id="KW-0378">Hydrolase</keyword>
<evidence type="ECO:0000256" key="2">
    <source>
        <dbReference type="ARBA" id="ARBA00022723"/>
    </source>
</evidence>
<dbReference type="PANTHER" id="PTHR35005:SF1">
    <property type="entry name" value="2-AMINO-5-FORMYLAMINO-6-RIBOSYLAMINOPYRIMIDIN-4(3H)-ONE 5'-MONOPHOSPHATE DEFORMYLASE"/>
    <property type="match status" value="1"/>
</dbReference>
<keyword evidence="7" id="KW-1185">Reference proteome</keyword>
<dbReference type="InterPro" id="IPR024087">
    <property type="entry name" value="Creatininase-like_sf"/>
</dbReference>
<evidence type="ECO:0000256" key="3">
    <source>
        <dbReference type="ARBA" id="ARBA00022801"/>
    </source>
</evidence>
<dbReference type="GO" id="GO:0016811">
    <property type="term" value="F:hydrolase activity, acting on carbon-nitrogen (but not peptide) bonds, in linear amides"/>
    <property type="evidence" value="ECO:0007669"/>
    <property type="project" value="TreeGrafter"/>
</dbReference>
<dbReference type="SUPFAM" id="SSF102215">
    <property type="entry name" value="Creatininase"/>
    <property type="match status" value="1"/>
</dbReference>
<comment type="similarity">
    <text evidence="5">Belongs to the creatininase superfamily.</text>
</comment>
<dbReference type="PANTHER" id="PTHR35005">
    <property type="entry name" value="3-DEHYDRO-SCYLLO-INOSOSE HYDROLASE"/>
    <property type="match status" value="1"/>
</dbReference>
<dbReference type="Proteomes" id="UP000292423">
    <property type="component" value="Unassembled WGS sequence"/>
</dbReference>
<keyword evidence="4" id="KW-0862">Zinc</keyword>
<protein>
    <submittedName>
        <fullName evidence="6">Creatinine amidohydrolase</fullName>
    </submittedName>
</protein>
<dbReference type="OrthoDB" id="9801445at2"/>
<comment type="caution">
    <text evidence="6">The sequence shown here is derived from an EMBL/GenBank/DDBJ whole genome shotgun (WGS) entry which is preliminary data.</text>
</comment>
<sequence>MSLALHEQLLYVPHHRTRELLATGLPVHVLVNPVEYHGPHLSLGNDRILSERIARRLHARLNTVRGENHPFLVGGVIDFGSDPTPGDGSVGVTYTQLAKLVTGVCDGLIALGAKRVIFHTFHGSPFHCHAIHAGIERLAKAGIPSLSVFDLLLNAVVNYDEARFRGLRDTLDNPADFDIVFPRLPFDLHAGFFETSVALEVAPDTVSDIYRTLPPCPDLDVPAPLKPVTKLLGGLPALAREIEHTSVAMAWMKLKPFPGYTSYPSLATPQAGKFFVEQLILPLYEEGCQQVLWGRAEAPKAQFQWLRPVAGVLGGRV</sequence>
<proteinExistence type="inferred from homology"/>
<dbReference type="GO" id="GO:0009231">
    <property type="term" value="P:riboflavin biosynthetic process"/>
    <property type="evidence" value="ECO:0007669"/>
    <property type="project" value="TreeGrafter"/>
</dbReference>
<dbReference type="Gene3D" id="3.40.50.10310">
    <property type="entry name" value="Creatininase"/>
    <property type="match status" value="1"/>
</dbReference>
<evidence type="ECO:0000313" key="6">
    <source>
        <dbReference type="EMBL" id="RZU48243.1"/>
    </source>
</evidence>
<name>A0A4Q7ZDS0_9GAMM</name>
<accession>A0A4Q7ZDS0</accession>
<dbReference type="RefSeq" id="WP_130410340.1">
    <property type="nucleotide sequence ID" value="NZ_SHKX01000001.1"/>
</dbReference>
<comment type="cofactor">
    <cofactor evidence="1">
        <name>Zn(2+)</name>
        <dbReference type="ChEBI" id="CHEBI:29105"/>
    </cofactor>
</comment>
<gene>
    <name evidence="6" type="ORF">EV700_0034</name>
</gene>